<feature type="region of interest" description="Disordered" evidence="1">
    <location>
        <begin position="146"/>
        <end position="172"/>
    </location>
</feature>
<evidence type="ECO:0000313" key="4">
    <source>
        <dbReference type="Proteomes" id="UP000518752"/>
    </source>
</evidence>
<keyword evidence="4" id="KW-1185">Reference proteome</keyword>
<protein>
    <recommendedName>
        <fullName evidence="2">G-patch domain-containing protein</fullName>
    </recommendedName>
</protein>
<comment type="caution">
    <text evidence="3">The sequence shown here is derived from an EMBL/GenBank/DDBJ whole genome shotgun (WGS) entry which is preliminary data.</text>
</comment>
<dbReference type="InterPro" id="IPR011666">
    <property type="entry name" value="DUF1604"/>
</dbReference>
<dbReference type="GO" id="GO:0003723">
    <property type="term" value="F:RNA binding"/>
    <property type="evidence" value="ECO:0007669"/>
    <property type="project" value="TreeGrafter"/>
</dbReference>
<feature type="compositionally biased region" description="Basic and acidic residues" evidence="1">
    <location>
        <begin position="818"/>
        <end position="829"/>
    </location>
</feature>
<feature type="region of interest" description="Disordered" evidence="1">
    <location>
        <begin position="322"/>
        <end position="353"/>
    </location>
</feature>
<feature type="region of interest" description="Disordered" evidence="1">
    <location>
        <begin position="684"/>
        <end position="1019"/>
    </location>
</feature>
<feature type="compositionally biased region" description="Basic and acidic residues" evidence="1">
    <location>
        <begin position="882"/>
        <end position="905"/>
    </location>
</feature>
<feature type="compositionally biased region" description="Basic and acidic residues" evidence="1">
    <location>
        <begin position="951"/>
        <end position="969"/>
    </location>
</feature>
<reference evidence="3 4" key="1">
    <citation type="journal article" date="2020" name="ISME J.">
        <title>Uncovering the hidden diversity of litter-decomposition mechanisms in mushroom-forming fungi.</title>
        <authorList>
            <person name="Floudas D."/>
            <person name="Bentzer J."/>
            <person name="Ahren D."/>
            <person name="Johansson T."/>
            <person name="Persson P."/>
            <person name="Tunlid A."/>
        </authorList>
    </citation>
    <scope>NUCLEOTIDE SEQUENCE [LARGE SCALE GENOMIC DNA]</scope>
    <source>
        <strain evidence="3 4">CBS 406.79</strain>
    </source>
</reference>
<accession>A0A8H5GAP8</accession>
<feature type="compositionally biased region" description="Low complexity" evidence="1">
    <location>
        <begin position="992"/>
        <end position="1007"/>
    </location>
</feature>
<feature type="compositionally biased region" description="Low complexity" evidence="1">
    <location>
        <begin position="840"/>
        <end position="866"/>
    </location>
</feature>
<evidence type="ECO:0000259" key="2">
    <source>
        <dbReference type="PROSITE" id="PS50174"/>
    </source>
</evidence>
<sequence>MSYDIVGTLLILRPSIAFSNSPKSFNAMTSRLKRKLGDIGVDTHSAKANENFCLIGTPLPPLEKSRDTGEFVPLWKQEVRDEKGRRRLHGAFTGGFSAGYFNTVGSKEGWAPQTFVSSRSDRAKKKQVKPEDFMDEEDLQDLADSREIVDTTDEMDLAGGNRTEEQNEDETDPLTSTLQNAMLPATKDSVGASILKKMGWRVGQGIGPRITLKQRRLQDLQASGGTGQSGPLDVADDDSEEADKHTYAPRDTPILVAGRKDSNHGLGYRPGMSLNESLGAKGAGMSHGPNISSGFGLGALNDADDDDVDIYDGASSSARNRLAYDASDDRDGDRVSLGGPGNKSNLRSAPAESPVGTAILPGFVLSDKPVMEDRWYPLPDIPPGWKPDPKRVWSKSQNPPSDSKDKENIKQPSAMAHSQWKTSGLSADERGTILGEAPLPSAPHSVFDFMSEKDRDRLKNIAESIRSGSKVGDSANETSSSNSIPVSAPAPRIARTDPQIARAALNGFQPFGTNLIKQARYTAYLQSQAQANSNDADAALTLEPLPRQSIPEFNSEMEEYAQSAIVFKPMSGAMAGRFTRSAVIEEGPNVIAGLHTPIFTPSSKSEKDQGKASSGGITFVDGDGDAVSEQGAREEEEQQRKVENQDLSPKENAARLGMYGPLTREAKPWQPARLLCKRFGVKDPNTEVKNDIDLSDPSSSTAQTGPPPTTTSSAAAASFAAATFDPSSASGADLEKFGISIGGAGTGFPASASGSRLNLSKGGRLRDLTNIGLGDEDDTQGRDTLTYERPSVDIFKAIFASDDEDSDDGGDGEEDEIKEGTGEGSDTNRESMAVPVLSSATLDPAPAPLVADDPSALASAPAPLAAQDFGPVDLSTFKPTFVRREKDTKMGNNNEKGEIEGDEKKKDKKDKKKKEKRKAIVSFVDDEGDGGGLSLNVVVDKPKRKKRKKEKDKEVEVKDKGGKPLSAREENDDMDMWVEKPNPTDVVSAEIGPSSQDGGAGASAVVGTTKGRKRAVDFL</sequence>
<feature type="compositionally biased region" description="Low complexity" evidence="1">
    <location>
        <begin position="697"/>
        <end position="730"/>
    </location>
</feature>
<evidence type="ECO:0000256" key="1">
    <source>
        <dbReference type="SAM" id="MobiDB-lite"/>
    </source>
</evidence>
<dbReference type="Pfam" id="PF07713">
    <property type="entry name" value="DUF1604"/>
    <property type="match status" value="1"/>
</dbReference>
<dbReference type="PANTHER" id="PTHR13384">
    <property type="entry name" value="G PATCH DOMAIN-CONTAINING PROTEIN 1"/>
    <property type="match status" value="1"/>
</dbReference>
<feature type="compositionally biased region" description="Basic residues" evidence="1">
    <location>
        <begin position="906"/>
        <end position="919"/>
    </location>
</feature>
<feature type="region of interest" description="Disordered" evidence="1">
    <location>
        <begin position="595"/>
        <end position="664"/>
    </location>
</feature>
<dbReference type="PROSITE" id="PS50174">
    <property type="entry name" value="G_PATCH"/>
    <property type="match status" value="1"/>
</dbReference>
<dbReference type="GO" id="GO:0005634">
    <property type="term" value="C:nucleus"/>
    <property type="evidence" value="ECO:0007669"/>
    <property type="project" value="TreeGrafter"/>
</dbReference>
<feature type="compositionally biased region" description="Basic and acidic residues" evidence="1">
    <location>
        <begin position="638"/>
        <end position="653"/>
    </location>
</feature>
<feature type="compositionally biased region" description="Acidic residues" evidence="1">
    <location>
        <begin position="801"/>
        <end position="817"/>
    </location>
</feature>
<feature type="region of interest" description="Disordered" evidence="1">
    <location>
        <begin position="464"/>
        <end position="490"/>
    </location>
</feature>
<feature type="compositionally biased region" description="Polar residues" evidence="1">
    <location>
        <begin position="475"/>
        <end position="485"/>
    </location>
</feature>
<dbReference type="AlphaFoldDB" id="A0A8H5GAP8"/>
<dbReference type="InterPro" id="IPR000467">
    <property type="entry name" value="G_patch_dom"/>
</dbReference>
<feature type="region of interest" description="Disordered" evidence="1">
    <location>
        <begin position="218"/>
        <end position="269"/>
    </location>
</feature>
<dbReference type="Pfam" id="PF26093">
    <property type="entry name" value="HTH_TGH"/>
    <property type="match status" value="1"/>
</dbReference>
<organism evidence="3 4">
    <name type="scientific">Collybiopsis confluens</name>
    <dbReference type="NCBI Taxonomy" id="2823264"/>
    <lineage>
        <taxon>Eukaryota</taxon>
        <taxon>Fungi</taxon>
        <taxon>Dikarya</taxon>
        <taxon>Basidiomycota</taxon>
        <taxon>Agaricomycotina</taxon>
        <taxon>Agaricomycetes</taxon>
        <taxon>Agaricomycetidae</taxon>
        <taxon>Agaricales</taxon>
        <taxon>Marasmiineae</taxon>
        <taxon>Omphalotaceae</taxon>
        <taxon>Collybiopsis</taxon>
    </lineage>
</organism>
<gene>
    <name evidence="3" type="ORF">D9757_011362</name>
</gene>
<dbReference type="PANTHER" id="PTHR13384:SF19">
    <property type="entry name" value="G PATCH DOMAIN-CONTAINING PROTEIN 1"/>
    <property type="match status" value="1"/>
</dbReference>
<dbReference type="GO" id="GO:0006397">
    <property type="term" value="P:mRNA processing"/>
    <property type="evidence" value="ECO:0007669"/>
    <property type="project" value="InterPro"/>
</dbReference>
<proteinExistence type="predicted"/>
<name>A0A8H5GAP8_9AGAR</name>
<evidence type="ECO:0000313" key="3">
    <source>
        <dbReference type="EMBL" id="KAF5361361.1"/>
    </source>
</evidence>
<dbReference type="Proteomes" id="UP000518752">
    <property type="component" value="Unassembled WGS sequence"/>
</dbReference>
<feature type="domain" description="G-patch" evidence="2">
    <location>
        <begin position="187"/>
        <end position="207"/>
    </location>
</feature>
<feature type="region of interest" description="Disordered" evidence="1">
    <location>
        <begin position="380"/>
        <end position="424"/>
    </location>
</feature>
<dbReference type="OrthoDB" id="20507at2759"/>
<dbReference type="EMBL" id="JAACJN010000206">
    <property type="protein sequence ID" value="KAF5361361.1"/>
    <property type="molecule type" value="Genomic_DNA"/>
</dbReference>